<accession>A0AAD2CY09</accession>
<reference evidence="4" key="1">
    <citation type="submission" date="2023-07" db="EMBL/GenBank/DDBJ databases">
        <authorList>
            <consortium name="AG Swart"/>
            <person name="Singh M."/>
            <person name="Singh A."/>
            <person name="Seah K."/>
            <person name="Emmerich C."/>
        </authorList>
    </citation>
    <scope>NUCLEOTIDE SEQUENCE</scope>
    <source>
        <strain evidence="4">DP1</strain>
    </source>
</reference>
<protein>
    <recommendedName>
        <fullName evidence="3">LITAF domain-containing protein</fullName>
    </recommendedName>
</protein>
<dbReference type="Proteomes" id="UP001295684">
    <property type="component" value="Unassembled WGS sequence"/>
</dbReference>
<keyword evidence="2" id="KW-1133">Transmembrane helix</keyword>
<evidence type="ECO:0000313" key="5">
    <source>
        <dbReference type="Proteomes" id="UP001295684"/>
    </source>
</evidence>
<dbReference type="InterPro" id="IPR006629">
    <property type="entry name" value="LITAF"/>
</dbReference>
<name>A0AAD2CY09_EUPCR</name>
<feature type="region of interest" description="Disordered" evidence="1">
    <location>
        <begin position="84"/>
        <end position="141"/>
    </location>
</feature>
<keyword evidence="2" id="KW-0812">Transmembrane</keyword>
<feature type="compositionally biased region" description="Low complexity" evidence="1">
    <location>
        <begin position="130"/>
        <end position="141"/>
    </location>
</feature>
<sequence>MNRERILRNPRFSRNRRAFENNFLNLDQENESYYDPSRDIDFGYRQDQRNKYPKRTGNYTHKKRTRRRNIERIEPVFHDFTQRNHDPRYFNHSRGDSIDSYQLPRESRKEEEPRFHTKKPRYDTESALQKSSKSSISLNSSKTEGNVFKCPHCGHLGKTLIKARWSMFHWIFISILCSLGCCLCALIPLCCSFYKIHERKCRKCKKTIEILKKNKRQIPN</sequence>
<feature type="compositionally biased region" description="Basic and acidic residues" evidence="1">
    <location>
        <begin position="105"/>
        <end position="124"/>
    </location>
</feature>
<keyword evidence="5" id="KW-1185">Reference proteome</keyword>
<evidence type="ECO:0000256" key="2">
    <source>
        <dbReference type="SAM" id="Phobius"/>
    </source>
</evidence>
<evidence type="ECO:0000256" key="1">
    <source>
        <dbReference type="SAM" id="MobiDB-lite"/>
    </source>
</evidence>
<feature type="transmembrane region" description="Helical" evidence="2">
    <location>
        <begin position="168"/>
        <end position="189"/>
    </location>
</feature>
<dbReference type="AlphaFoldDB" id="A0AAD2CY09"/>
<organism evidence="4 5">
    <name type="scientific">Euplotes crassus</name>
    <dbReference type="NCBI Taxonomy" id="5936"/>
    <lineage>
        <taxon>Eukaryota</taxon>
        <taxon>Sar</taxon>
        <taxon>Alveolata</taxon>
        <taxon>Ciliophora</taxon>
        <taxon>Intramacronucleata</taxon>
        <taxon>Spirotrichea</taxon>
        <taxon>Hypotrichia</taxon>
        <taxon>Euplotida</taxon>
        <taxon>Euplotidae</taxon>
        <taxon>Moneuplotes</taxon>
    </lineage>
</organism>
<evidence type="ECO:0000313" key="4">
    <source>
        <dbReference type="EMBL" id="CAI2374226.1"/>
    </source>
</evidence>
<gene>
    <name evidence="4" type="ORF">ECRASSUSDP1_LOCUS15578</name>
</gene>
<proteinExistence type="predicted"/>
<dbReference type="EMBL" id="CAMPGE010015612">
    <property type="protein sequence ID" value="CAI2374226.1"/>
    <property type="molecule type" value="Genomic_DNA"/>
</dbReference>
<feature type="domain" description="LITAF" evidence="3">
    <location>
        <begin position="130"/>
        <end position="213"/>
    </location>
</feature>
<dbReference type="PROSITE" id="PS51837">
    <property type="entry name" value="LITAF"/>
    <property type="match status" value="1"/>
</dbReference>
<dbReference type="Pfam" id="PF10601">
    <property type="entry name" value="zf-LITAF-like"/>
    <property type="match status" value="1"/>
</dbReference>
<keyword evidence="2" id="KW-0472">Membrane</keyword>
<comment type="caution">
    <text evidence="4">The sequence shown here is derived from an EMBL/GenBank/DDBJ whole genome shotgun (WGS) entry which is preliminary data.</text>
</comment>
<feature type="compositionally biased region" description="Basic and acidic residues" evidence="1">
    <location>
        <begin position="84"/>
        <end position="97"/>
    </location>
</feature>
<evidence type="ECO:0000259" key="3">
    <source>
        <dbReference type="PROSITE" id="PS51837"/>
    </source>
</evidence>